<dbReference type="InterPro" id="IPR000821">
    <property type="entry name" value="Ala_racemase"/>
</dbReference>
<dbReference type="InterPro" id="IPR029066">
    <property type="entry name" value="PLP-binding_barrel"/>
</dbReference>
<proteinExistence type="predicted"/>
<organism evidence="1">
    <name type="scientific">bioreactor metagenome</name>
    <dbReference type="NCBI Taxonomy" id="1076179"/>
    <lineage>
        <taxon>unclassified sequences</taxon>
        <taxon>metagenomes</taxon>
        <taxon>ecological metagenomes</taxon>
    </lineage>
</organism>
<dbReference type="SUPFAM" id="SSF51419">
    <property type="entry name" value="PLP-binding barrel"/>
    <property type="match status" value="1"/>
</dbReference>
<dbReference type="EC" id="5.1.1.12" evidence="1"/>
<comment type="caution">
    <text evidence="1">The sequence shown here is derived from an EMBL/GenBank/DDBJ whole genome shotgun (WGS) entry which is preliminary data.</text>
</comment>
<sequence length="216" mass="23555">MEYAGRILEFNGIRLIGIGTNLTCYGAVIPKADNLSKLTDIADRIEQRFGIKLSIISGGNSSSLYLLEEGAMPKRINNLRLGESIVLGNETAHGNSIKGTFYDCFTFCAEIIELKEKQSVPIGEIGVDAFGNKPTYVDRGIRKRAILAAGRQDVRPDGLSPKDDAIIILGASSDHMIIDVTDSCRDYSIGDIVEFTLDYGALLLTSTSEYVEKVIK</sequence>
<evidence type="ECO:0000313" key="1">
    <source>
        <dbReference type="EMBL" id="MPN32830.1"/>
    </source>
</evidence>
<accession>A0A645H2C6</accession>
<dbReference type="GO" id="GO:0005829">
    <property type="term" value="C:cytosol"/>
    <property type="evidence" value="ECO:0007669"/>
    <property type="project" value="TreeGrafter"/>
</dbReference>
<reference evidence="1" key="1">
    <citation type="submission" date="2019-08" db="EMBL/GenBank/DDBJ databases">
        <authorList>
            <person name="Kucharzyk K."/>
            <person name="Murdoch R.W."/>
            <person name="Higgins S."/>
            <person name="Loffler F."/>
        </authorList>
    </citation>
    <scope>NUCLEOTIDE SEQUENCE</scope>
</reference>
<dbReference type="GO" id="GO:0030170">
    <property type="term" value="F:pyridoxal phosphate binding"/>
    <property type="evidence" value="ECO:0007669"/>
    <property type="project" value="TreeGrafter"/>
</dbReference>
<name>A0A645H2C6_9ZZZZ</name>
<keyword evidence="1" id="KW-0413">Isomerase</keyword>
<dbReference type="EMBL" id="VSSQ01085033">
    <property type="protein sequence ID" value="MPN32830.1"/>
    <property type="molecule type" value="Genomic_DNA"/>
</dbReference>
<dbReference type="PANTHER" id="PTHR30511:SF3">
    <property type="entry name" value="LYSINE RACEMASE"/>
    <property type="match status" value="1"/>
</dbReference>
<protein>
    <submittedName>
        <fullName evidence="1">Ornithine racemase</fullName>
        <ecNumber evidence="1">5.1.1.12</ecNumber>
    </submittedName>
</protein>
<dbReference type="PANTHER" id="PTHR30511">
    <property type="entry name" value="ALANINE RACEMASE"/>
    <property type="match status" value="1"/>
</dbReference>
<gene>
    <name evidence="1" type="primary">orr_17</name>
    <name evidence="1" type="ORF">SDC9_180311</name>
</gene>
<dbReference type="GO" id="GO:0008784">
    <property type="term" value="F:alanine racemase activity"/>
    <property type="evidence" value="ECO:0007669"/>
    <property type="project" value="TreeGrafter"/>
</dbReference>
<dbReference type="AlphaFoldDB" id="A0A645H2C6"/>
<dbReference type="GO" id="GO:0050157">
    <property type="term" value="F:ornithine racemase activity"/>
    <property type="evidence" value="ECO:0007669"/>
    <property type="project" value="UniProtKB-EC"/>
</dbReference>